<evidence type="ECO:0000313" key="3">
    <source>
        <dbReference type="EMBL" id="RFT16491.1"/>
    </source>
</evidence>
<evidence type="ECO:0000259" key="2">
    <source>
        <dbReference type="Pfam" id="PF16217"/>
    </source>
</evidence>
<dbReference type="Pfam" id="PF16217">
    <property type="entry name" value="M64_N"/>
    <property type="match status" value="1"/>
</dbReference>
<name>A0A3E2BP67_9BACT</name>
<dbReference type="Pfam" id="PF09471">
    <property type="entry name" value="Peptidase_M64"/>
    <property type="match status" value="1"/>
</dbReference>
<dbReference type="EMBL" id="QUAH01000003">
    <property type="protein sequence ID" value="RFT16491.1"/>
    <property type="molecule type" value="Genomic_DNA"/>
</dbReference>
<gene>
    <name evidence="3" type="ORF">OP8BY_1669</name>
</gene>
<keyword evidence="1" id="KW-0175">Coiled coil</keyword>
<dbReference type="Gene3D" id="3.40.390.10">
    <property type="entry name" value="Collagenase (Catalytic Domain)"/>
    <property type="match status" value="1"/>
</dbReference>
<dbReference type="AlphaFoldDB" id="A0A3E2BP67"/>
<evidence type="ECO:0000256" key="1">
    <source>
        <dbReference type="SAM" id="Coils"/>
    </source>
</evidence>
<feature type="domain" description="Peptidase M64 N-terminal" evidence="2">
    <location>
        <begin position="37"/>
        <end position="153"/>
    </location>
</feature>
<protein>
    <submittedName>
        <fullName evidence="3">Putative secreted protein</fullName>
    </submittedName>
</protein>
<sequence length="502" mass="58083">MTRNDLKLNRAIPLTILFLILIIFSSSSLLSQEPVRFEDHFLDKAMRINFYLVGEAKEEQVIIHSIYQEELWPESQTNLTNPFNYGHYFVKVYEVASNKLIYARGFDCQFGEYRTTTPALNGVKKVFQQAVRIPWPRQKVNLVFEARDRKNLLHPLKVETVDPEDYHHIKENNRAGSEVFEIKKSGPPAERVDLVFLAEGYRAEEKEKFIGDARKFSGYLFEVEPYRSNQEKFNVYGVFRASAESGTDEPRQKGYKNTVLKSSFNALDLDRYLLTEEGFLLREMAAAAPYDAIVVLVNSKRYGGGGIYNDYCITTVDNQASKSVFLHEFGHSFAGLADEYYTSEVSYNEFYPPGTEPLEPNITALLDPGNLKWKELLSPGISLPTEYGKEEIERFQAERRANFQEMNKALEEARKKNLKEAELKKIQARFQEKDQAIQAKIRTVRERYRELEDKVGAFEGAGYSSKGLYRPMIYCLMISSPKMEFCRVCQRAIQQMIDYYSR</sequence>
<proteinExistence type="predicted"/>
<comment type="caution">
    <text evidence="3">The sequence shown here is derived from an EMBL/GenBank/DDBJ whole genome shotgun (WGS) entry which is preliminary data.</text>
</comment>
<feature type="coiled-coil region" evidence="1">
    <location>
        <begin position="392"/>
        <end position="454"/>
    </location>
</feature>
<evidence type="ECO:0000313" key="4">
    <source>
        <dbReference type="Proteomes" id="UP000257323"/>
    </source>
</evidence>
<accession>A0A3E2BP67</accession>
<dbReference type="GO" id="GO:0008237">
    <property type="term" value="F:metallopeptidase activity"/>
    <property type="evidence" value="ECO:0007669"/>
    <property type="project" value="InterPro"/>
</dbReference>
<dbReference type="Gene3D" id="2.60.40.3250">
    <property type="entry name" value="Peptidase M64, N-terminal domain"/>
    <property type="match status" value="1"/>
</dbReference>
<organism evidence="3 4">
    <name type="scientific">Candidatus Saccharicenans subterraneus</name>
    <dbReference type="NCBI Taxonomy" id="2508984"/>
    <lineage>
        <taxon>Bacteria</taxon>
        <taxon>Candidatus Aminicenantota</taxon>
        <taxon>Candidatus Aminicenantia</taxon>
        <taxon>Candidatus Aminicenantales</taxon>
        <taxon>Candidatus Saccharicenantaceae</taxon>
        <taxon>Candidatus Saccharicenans</taxon>
    </lineage>
</organism>
<dbReference type="Proteomes" id="UP000257323">
    <property type="component" value="Unassembled WGS sequence"/>
</dbReference>
<dbReference type="InterPro" id="IPR038171">
    <property type="entry name" value="M64_N_sf"/>
</dbReference>
<dbReference type="InterPro" id="IPR024079">
    <property type="entry name" value="MetalloPept_cat_dom_sf"/>
</dbReference>
<reference evidence="3 4" key="1">
    <citation type="submission" date="2018-08" db="EMBL/GenBank/DDBJ databases">
        <title>Genome analysis of the thermophilic bacterium of the candidate phylum Aminicenantes from deep subsurface aquifer revealed its physiology and ecological role.</title>
        <authorList>
            <person name="Kadnikov V.V."/>
            <person name="Mardanov A.V."/>
            <person name="Beletsky A.V."/>
            <person name="Karnachuk O.V."/>
            <person name="Ravin N.V."/>
        </authorList>
    </citation>
    <scope>NUCLEOTIDE SEQUENCE [LARGE SCALE GENOMIC DNA]</scope>
    <source>
        <strain evidence="3">BY38</strain>
    </source>
</reference>
<dbReference type="InterPro" id="IPR019026">
    <property type="entry name" value="Peptidase_M64_IgA"/>
</dbReference>
<dbReference type="InterPro" id="IPR032625">
    <property type="entry name" value="M64_N"/>
</dbReference>